<name>A0ABT1YG43_9BACL</name>
<dbReference type="InterPro" id="IPR036705">
    <property type="entry name" value="Ribosyl_crysJ1_sf"/>
</dbReference>
<accession>A0ABT1YG43</accession>
<comment type="caution">
    <text evidence="1">The sequence shown here is derived from an EMBL/GenBank/DDBJ whole genome shotgun (WGS) entry which is preliminary data.</text>
</comment>
<dbReference type="EMBL" id="JANQBD010000007">
    <property type="protein sequence ID" value="MCR8631917.1"/>
    <property type="molecule type" value="Genomic_DNA"/>
</dbReference>
<protein>
    <submittedName>
        <fullName evidence="1">ADP-ribosylglycohydrolase family protein</fullName>
    </submittedName>
</protein>
<dbReference type="RefSeq" id="WP_258213504.1">
    <property type="nucleotide sequence ID" value="NZ_JANQBD010000007.1"/>
</dbReference>
<dbReference type="Proteomes" id="UP001300012">
    <property type="component" value="Unassembled WGS sequence"/>
</dbReference>
<gene>
    <name evidence="1" type="ORF">NV381_11930</name>
</gene>
<dbReference type="Pfam" id="PF03747">
    <property type="entry name" value="ADP_ribosyl_GH"/>
    <property type="match status" value="1"/>
</dbReference>
<dbReference type="InterPro" id="IPR050792">
    <property type="entry name" value="ADP-ribosylglycohydrolase"/>
</dbReference>
<proteinExistence type="predicted"/>
<reference evidence="1 2" key="1">
    <citation type="submission" date="2022-08" db="EMBL/GenBank/DDBJ databases">
        <title>Paenibacillus endoradicis sp. nov., Paenibacillus radicibacter sp. nov and Paenibacillus pararadicis sp. nov., three cold-adapted plant growth-promoting bacteria isolated from root of Larix gmelinii in Great Khingan.</title>
        <authorList>
            <person name="Xue H."/>
        </authorList>
    </citation>
    <scope>NUCLEOTIDE SEQUENCE [LARGE SCALE GENOMIC DNA]</scope>
    <source>
        <strain evidence="1 2">N5-1-1-5</strain>
    </source>
</reference>
<dbReference type="InterPro" id="IPR005502">
    <property type="entry name" value="Ribosyl_crysJ1"/>
</dbReference>
<dbReference type="PANTHER" id="PTHR16222">
    <property type="entry name" value="ADP-RIBOSYLGLYCOHYDROLASE"/>
    <property type="match status" value="1"/>
</dbReference>
<evidence type="ECO:0000313" key="2">
    <source>
        <dbReference type="Proteomes" id="UP001300012"/>
    </source>
</evidence>
<evidence type="ECO:0000313" key="1">
    <source>
        <dbReference type="EMBL" id="MCR8631917.1"/>
    </source>
</evidence>
<keyword evidence="2" id="KW-1185">Reference proteome</keyword>
<organism evidence="1 2">
    <name type="scientific">Paenibacillus radicis</name>
    <name type="common">ex Xue et al. 2023</name>
    <dbReference type="NCBI Taxonomy" id="2972489"/>
    <lineage>
        <taxon>Bacteria</taxon>
        <taxon>Bacillati</taxon>
        <taxon>Bacillota</taxon>
        <taxon>Bacilli</taxon>
        <taxon>Bacillales</taxon>
        <taxon>Paenibacillaceae</taxon>
        <taxon>Paenibacillus</taxon>
    </lineage>
</organism>
<dbReference type="Gene3D" id="1.10.4080.10">
    <property type="entry name" value="ADP-ribosylation/Crystallin J1"/>
    <property type="match status" value="1"/>
</dbReference>
<sequence>MAFQLSQTDRYRGSLLGLAIGDAIGTTVEFCAPDSFEPLKELVGGGPFDLQAGQWTDDTSMALCLAESLLACGKFHPVDQMERYVKWYREGYLSSTGVCFDIGNTVRTALERFELTGEPFCGSFSRMASGNGSLMRLAPVPLYYAANPQEAIVKSGDSSLTTHGSILTVDACRYYAALIIGALQGVTKEQLLTERFSPVAGFWEQHYLITEIDEVAKGSFKRLQPPDIKGSGYVVKSLEAALWAFYHSSSFAEGCLLAANLGDDADTTAAIYGQLAGAYYGVHDIPEHWLDKLTMKSFIQETADRLLRAADEVKRCG</sequence>
<dbReference type="PANTHER" id="PTHR16222:SF12">
    <property type="entry name" value="ADP-RIBOSYLGLYCOHYDROLASE-RELATED"/>
    <property type="match status" value="1"/>
</dbReference>
<dbReference type="SUPFAM" id="SSF101478">
    <property type="entry name" value="ADP-ribosylglycohydrolase"/>
    <property type="match status" value="1"/>
</dbReference>